<evidence type="ECO:0000256" key="1">
    <source>
        <dbReference type="SAM" id="SignalP"/>
    </source>
</evidence>
<evidence type="ECO:0000313" key="3">
    <source>
        <dbReference type="Proteomes" id="UP000663505"/>
    </source>
</evidence>
<dbReference type="KEGG" id="afx:JZ786_24585"/>
<sequence length="185" mass="20605">MYAKLIVSMFVGLLAVTTITACGQSAASPSGNGNNISYRTPQSRLPSGVASHLTGYEQRIVVRTKLPIRYALDPSGTYLSIRSTNILYIDPTEAYAITQYKTIWYHIKGVPTVVWTNTTKSIAAKEWLSEGYKTDPLPSKQTLYTNIQIPTPDSYHLHGKSWSELPGVLKSNQVTEWTTFFHSTK</sequence>
<keyword evidence="3" id="KW-1185">Reference proteome</keyword>
<feature type="chain" id="PRO_5040940999" evidence="1">
    <location>
        <begin position="21"/>
        <end position="185"/>
    </location>
</feature>
<keyword evidence="1" id="KW-0732">Signal</keyword>
<dbReference type="RefSeq" id="WP_206659448.1">
    <property type="nucleotide sequence ID" value="NZ_CP071183.1"/>
</dbReference>
<gene>
    <name evidence="2" type="ORF">JZ786_24585</name>
</gene>
<feature type="signal peptide" evidence="1">
    <location>
        <begin position="1"/>
        <end position="20"/>
    </location>
</feature>
<organism evidence="2 3">
    <name type="scientific">Alicyclobacillus mengziensis</name>
    <dbReference type="NCBI Taxonomy" id="2931921"/>
    <lineage>
        <taxon>Bacteria</taxon>
        <taxon>Bacillati</taxon>
        <taxon>Bacillota</taxon>
        <taxon>Bacilli</taxon>
        <taxon>Bacillales</taxon>
        <taxon>Alicyclobacillaceae</taxon>
        <taxon>Alicyclobacillus</taxon>
    </lineage>
</organism>
<geneLocation type="plasmid" evidence="2 3">
    <name>unnamed</name>
</geneLocation>
<evidence type="ECO:0000313" key="2">
    <source>
        <dbReference type="EMBL" id="QSO50147.1"/>
    </source>
</evidence>
<dbReference type="AlphaFoldDB" id="A0A9X7Z8Y8"/>
<proteinExistence type="predicted"/>
<reference evidence="2 3" key="1">
    <citation type="submission" date="2021-02" db="EMBL/GenBank/DDBJ databases">
        <title>Alicyclobacillus curvatus sp. nov. and Alicyclobacillus mengziensis sp. nov., two acidophilic bacteria isolated from acid mine drainage.</title>
        <authorList>
            <person name="Huang Y."/>
        </authorList>
    </citation>
    <scope>NUCLEOTIDE SEQUENCE [LARGE SCALE GENOMIC DNA]</scope>
    <source>
        <strain evidence="2 3">S30H14</strain>
        <plasmid evidence="2 3">unnamed</plasmid>
    </source>
</reference>
<accession>A0A9X7Z8Y8</accession>
<dbReference type="EMBL" id="CP071183">
    <property type="protein sequence ID" value="QSO50147.1"/>
    <property type="molecule type" value="Genomic_DNA"/>
</dbReference>
<keyword evidence="2" id="KW-0614">Plasmid</keyword>
<name>A0A9X7Z8Y8_9BACL</name>
<protein>
    <submittedName>
        <fullName evidence="2">Uncharacterized protein</fullName>
    </submittedName>
</protein>
<dbReference type="Proteomes" id="UP000663505">
    <property type="component" value="Plasmid unnamed"/>
</dbReference>
<dbReference type="PROSITE" id="PS51257">
    <property type="entry name" value="PROKAR_LIPOPROTEIN"/>
    <property type="match status" value="1"/>
</dbReference>